<dbReference type="InterPro" id="IPR008969">
    <property type="entry name" value="CarboxyPept-like_regulatory"/>
</dbReference>
<keyword evidence="3" id="KW-1134">Transmembrane beta strand</keyword>
<dbReference type="GO" id="GO:0044718">
    <property type="term" value="P:siderophore transmembrane transport"/>
    <property type="evidence" value="ECO:0007669"/>
    <property type="project" value="TreeGrafter"/>
</dbReference>
<feature type="region of interest" description="Disordered" evidence="7">
    <location>
        <begin position="201"/>
        <end position="222"/>
    </location>
</feature>
<keyword evidence="2" id="KW-0813">Transport</keyword>
<dbReference type="SUPFAM" id="SSF49464">
    <property type="entry name" value="Carboxypeptidase regulatory domain-like"/>
    <property type="match status" value="1"/>
</dbReference>
<dbReference type="SUPFAM" id="SSF56935">
    <property type="entry name" value="Porins"/>
    <property type="match status" value="1"/>
</dbReference>
<dbReference type="InterPro" id="IPR057601">
    <property type="entry name" value="Oar-like_b-barrel"/>
</dbReference>
<feature type="region of interest" description="Disordered" evidence="7">
    <location>
        <begin position="1"/>
        <end position="22"/>
    </location>
</feature>
<evidence type="ECO:0000313" key="10">
    <source>
        <dbReference type="Proteomes" id="UP000182427"/>
    </source>
</evidence>
<dbReference type="Gene3D" id="2.170.130.10">
    <property type="entry name" value="TonB-dependent receptor, plug domain"/>
    <property type="match status" value="1"/>
</dbReference>
<proteinExistence type="predicted"/>
<dbReference type="InterPro" id="IPR039426">
    <property type="entry name" value="TonB-dep_rcpt-like"/>
</dbReference>
<evidence type="ECO:0000259" key="8">
    <source>
        <dbReference type="Pfam" id="PF25183"/>
    </source>
</evidence>
<gene>
    <name evidence="9" type="ORF">SAMN05444167_3756</name>
</gene>
<evidence type="ECO:0000256" key="5">
    <source>
        <dbReference type="ARBA" id="ARBA00023136"/>
    </source>
</evidence>
<reference evidence="9 10" key="1">
    <citation type="submission" date="2016-10" db="EMBL/GenBank/DDBJ databases">
        <authorList>
            <person name="de Groot N.N."/>
        </authorList>
    </citation>
    <scope>NUCLEOTIDE SEQUENCE [LARGE SCALE GENOMIC DNA]</scope>
    <source>
        <strain evidence="9 10">GAS232</strain>
    </source>
</reference>
<evidence type="ECO:0000256" key="4">
    <source>
        <dbReference type="ARBA" id="ARBA00022692"/>
    </source>
</evidence>
<evidence type="ECO:0000256" key="3">
    <source>
        <dbReference type="ARBA" id="ARBA00022452"/>
    </source>
</evidence>
<dbReference type="GO" id="GO:0009279">
    <property type="term" value="C:cell outer membrane"/>
    <property type="evidence" value="ECO:0007669"/>
    <property type="project" value="UniProtKB-SubCell"/>
</dbReference>
<dbReference type="Pfam" id="PF25183">
    <property type="entry name" value="OMP_b-brl_4"/>
    <property type="match status" value="1"/>
</dbReference>
<dbReference type="Pfam" id="PF13620">
    <property type="entry name" value="CarboxypepD_reg"/>
    <property type="match status" value="1"/>
</dbReference>
<keyword evidence="9" id="KW-0675">Receptor</keyword>
<dbReference type="GO" id="GO:0015344">
    <property type="term" value="F:siderophore uptake transmembrane transporter activity"/>
    <property type="evidence" value="ECO:0007669"/>
    <property type="project" value="TreeGrafter"/>
</dbReference>
<dbReference type="InterPro" id="IPR036942">
    <property type="entry name" value="Beta-barrel_TonB_sf"/>
</dbReference>
<evidence type="ECO:0000256" key="2">
    <source>
        <dbReference type="ARBA" id="ARBA00022448"/>
    </source>
</evidence>
<name>A0A1G7Q5I0_9BACT</name>
<keyword evidence="5" id="KW-0472">Membrane</keyword>
<accession>A0A1G7Q5I0</accession>
<dbReference type="Gene3D" id="2.60.40.1120">
    <property type="entry name" value="Carboxypeptidase-like, regulatory domain"/>
    <property type="match status" value="1"/>
</dbReference>
<dbReference type="InterPro" id="IPR037066">
    <property type="entry name" value="Plug_dom_sf"/>
</dbReference>
<dbReference type="PANTHER" id="PTHR30069">
    <property type="entry name" value="TONB-DEPENDENT OUTER MEMBRANE RECEPTOR"/>
    <property type="match status" value="1"/>
</dbReference>
<dbReference type="PANTHER" id="PTHR30069:SF46">
    <property type="entry name" value="OAR PROTEIN"/>
    <property type="match status" value="1"/>
</dbReference>
<keyword evidence="4" id="KW-0812">Transmembrane</keyword>
<keyword evidence="6" id="KW-0998">Cell outer membrane</keyword>
<evidence type="ECO:0000256" key="6">
    <source>
        <dbReference type="ARBA" id="ARBA00023237"/>
    </source>
</evidence>
<dbReference type="AlphaFoldDB" id="A0A1G7Q5I0"/>
<dbReference type="Proteomes" id="UP000182427">
    <property type="component" value="Chromosome I"/>
</dbReference>
<keyword evidence="10" id="KW-1185">Reference proteome</keyword>
<organism evidence="9 10">
    <name type="scientific">Terriglobus roseus</name>
    <dbReference type="NCBI Taxonomy" id="392734"/>
    <lineage>
        <taxon>Bacteria</taxon>
        <taxon>Pseudomonadati</taxon>
        <taxon>Acidobacteriota</taxon>
        <taxon>Terriglobia</taxon>
        <taxon>Terriglobales</taxon>
        <taxon>Acidobacteriaceae</taxon>
        <taxon>Terriglobus</taxon>
    </lineage>
</organism>
<protein>
    <submittedName>
        <fullName evidence="9">TonB-dependent Receptor Plug Domain</fullName>
    </submittedName>
</protein>
<comment type="subcellular location">
    <subcellularLocation>
        <location evidence="1">Cell outer membrane</location>
        <topology evidence="1">Multi-pass membrane protein</topology>
    </subcellularLocation>
</comment>
<dbReference type="EMBL" id="LT629690">
    <property type="protein sequence ID" value="SDF93754.1"/>
    <property type="molecule type" value="Genomic_DNA"/>
</dbReference>
<evidence type="ECO:0000256" key="7">
    <source>
        <dbReference type="SAM" id="MobiDB-lite"/>
    </source>
</evidence>
<dbReference type="Gene3D" id="2.40.170.20">
    <property type="entry name" value="TonB-dependent receptor, beta-barrel domain"/>
    <property type="match status" value="1"/>
</dbReference>
<evidence type="ECO:0000313" key="9">
    <source>
        <dbReference type="EMBL" id="SDF93754.1"/>
    </source>
</evidence>
<sequence length="1202" mass="128833">MHGPHKNIGPCVPAPDSGTTKESTLNPISHNAILRTFRRSAFALMLAAAPVAVLSVGAPSAWGQASASTDAAGTVTDATGAKVPGATIHLINNGTKAERTTKSNGSGDWSIPNLPPANYSIRVEKDGFKTSVIPSLDVQIGQTANGSVTLAVGGTNETVEVSTLPPQLQTQEATVGQVIDQKQINDLPLNGRNVLQLATLAPGVSPPQSGQQGGSAAQTGTASSSRNLYITVDGGRGNSTNYVLDGTYVRSVRFNNMSLLPNTDTLQEFNLLRSTFSTEYGQGQAVVSMVTKSGTNSIHGSGYLFARNGIFDARNYFQPASTGPKPDFHRWQFGGTFGGPIIKDHLFVFGGYEGQRSSKQNLYTALFPTQNELNGTWEANSSQALPGNNGGFAYNKANPAGFTVTNKVAQVLNPTYPVLNSDALTINGSSNYGLTLPFTDNYDSYTVRGDWNVTSKNSLFGRYANYNASQITPTATGSSTSNPLLGRNAVLGDTYLITNKIVNEVRIGWNEFYNITLGVLQSAGPNGNWASAEGLTNVTALTSPRQNGRASFGIASFGNVGDGSGDQGGHENVLSIGDSISDVLGKHTLKAGFQFQNRRLWQIADNNSRGAATFDNCTTATYNAGYTPTSPNDTGGGATGGNCAVGNKGYQLNGVWYLYNKFQNYARGMCTSGCNGNAGTTLGHYRDNTYGVFVSDIWTITPKLTANLGFRWEYNQPFHEQNGLEGSLDPTTHLVTFSKLPANIPQAYLNAGIIDTQHTYQPGIIQPFKKGFMPRVGLAYEMHPGTVVRAGYGIYFDNLNTNELQFTRYAAPLYFQQAFSNVTTNQLYPDPLTTTQIPSPFSIFPFNKQPLTQEWNASLQQDLGHGLLMELAYTGSNSHHMWKRYDQNMCQQYPFVVPANISVCTRANPKFGNGILTSSTLGAANFNGGSIKVEKRQSNGLYYLGSYQWSKNLDNISGEAGANDSSYATTTAFDHSYSNFDVRNRAVISGGYELPFGKGKEFLQGKVATAVLGGWSFQPAIQLRTGYPFNITGSGCSFASYNTCRAFLAPGRTIASSFKGSNRGISSWFDPTAYSQDPNTATVCAPGANCTGTASNGQAVAVNCTTSTSYCSATRPQPFLQGWVTRNTGRGPGTVSFDLSAIKNFKVYERFNMQFRVEAYNVINHGIFSNPSGAIATGTSVGKITGTSMDNRSLQFAIKGTF</sequence>
<dbReference type="OrthoDB" id="97985at2"/>
<feature type="domain" description="TonB-dependent transporter Oar-like beta-barrel" evidence="8">
    <location>
        <begin position="290"/>
        <end position="1195"/>
    </location>
</feature>
<evidence type="ECO:0000256" key="1">
    <source>
        <dbReference type="ARBA" id="ARBA00004571"/>
    </source>
</evidence>